<sequence>MNWSSLPPDDQPSLEQSRELQWEFDEVVKKYFYQACDRLTQKLLSRCGWDVINDFKGLTLIIICPNQGINWHIVRHLATFSQYLQQWPGIAKIRIYPPPGTGSAMEISVAESWGY</sequence>
<dbReference type="HOGENOM" id="CLU_159207_0_0_3"/>
<dbReference type="RefSeq" id="WP_012595699.1">
    <property type="nucleotide sequence ID" value="NC_011726.1"/>
</dbReference>
<evidence type="ECO:0000313" key="1">
    <source>
        <dbReference type="EMBL" id="ACK66432.1"/>
    </source>
</evidence>
<organism evidence="1 2">
    <name type="scientific">Rippkaea orientalis (strain PCC 8801 / RF-1)</name>
    <name type="common">Cyanothece sp. (strain PCC 8801)</name>
    <dbReference type="NCBI Taxonomy" id="41431"/>
    <lineage>
        <taxon>Bacteria</taxon>
        <taxon>Bacillati</taxon>
        <taxon>Cyanobacteriota</taxon>
        <taxon>Cyanophyceae</taxon>
        <taxon>Oscillatoriophycideae</taxon>
        <taxon>Chroococcales</taxon>
        <taxon>Aphanothecaceae</taxon>
        <taxon>Rippkaea</taxon>
        <taxon>Rippkaea orientalis</taxon>
    </lineage>
</organism>
<gene>
    <name evidence="1" type="ordered locus">PCC8801_2421</name>
</gene>
<dbReference type="Proteomes" id="UP000008204">
    <property type="component" value="Chromosome"/>
</dbReference>
<reference evidence="2" key="1">
    <citation type="journal article" date="2011" name="MBio">
        <title>Novel metabolic attributes of the genus Cyanothece, comprising a group of unicellular nitrogen-fixing Cyanobacteria.</title>
        <authorList>
            <person name="Bandyopadhyay A."/>
            <person name="Elvitigala T."/>
            <person name="Welsh E."/>
            <person name="Stockel J."/>
            <person name="Liberton M."/>
            <person name="Min H."/>
            <person name="Sherman L.A."/>
            <person name="Pakrasi H.B."/>
        </authorList>
    </citation>
    <scope>NUCLEOTIDE SEQUENCE [LARGE SCALE GENOMIC DNA]</scope>
    <source>
        <strain evidence="2">PCC 8801</strain>
    </source>
</reference>
<dbReference type="EMBL" id="CP001287">
    <property type="protein sequence ID" value="ACK66432.1"/>
    <property type="molecule type" value="Genomic_DNA"/>
</dbReference>
<keyword evidence="2" id="KW-1185">Reference proteome</keyword>
<protein>
    <submittedName>
        <fullName evidence="1">Uncharacterized protein</fullName>
    </submittedName>
</protein>
<evidence type="ECO:0000313" key="2">
    <source>
        <dbReference type="Proteomes" id="UP000008204"/>
    </source>
</evidence>
<dbReference type="OrthoDB" id="531116at2"/>
<proteinExistence type="predicted"/>
<dbReference type="AlphaFoldDB" id="B7K2N9"/>
<dbReference type="eggNOG" id="ENOG50336FV">
    <property type="taxonomic scope" value="Bacteria"/>
</dbReference>
<name>B7K2N9_RIPO1</name>
<accession>B7K2N9</accession>
<dbReference type="KEGG" id="cyp:PCC8801_2421"/>